<proteinExistence type="predicted"/>
<name>A0A1I2VUU9_9FIRM</name>
<dbReference type="PIRSF" id="PIRSF016838">
    <property type="entry name" value="PafC"/>
    <property type="match status" value="1"/>
</dbReference>
<dbReference type="Pfam" id="PF25583">
    <property type="entry name" value="WCX"/>
    <property type="match status" value="1"/>
</dbReference>
<dbReference type="InterPro" id="IPR036388">
    <property type="entry name" value="WH-like_DNA-bd_sf"/>
</dbReference>
<dbReference type="PROSITE" id="PS52050">
    <property type="entry name" value="WYL"/>
    <property type="match status" value="1"/>
</dbReference>
<accession>A0A1I2VUU9</accession>
<dbReference type="InterPro" id="IPR001034">
    <property type="entry name" value="DeoR_HTH"/>
</dbReference>
<dbReference type="PANTHER" id="PTHR34580:SF8">
    <property type="entry name" value="WYL DOMAIN-CONTAINING PROTEIN"/>
    <property type="match status" value="1"/>
</dbReference>
<dbReference type="InterPro" id="IPR036390">
    <property type="entry name" value="WH_DNA-bd_sf"/>
</dbReference>
<gene>
    <name evidence="4" type="ORF">SAMN05660649_03172</name>
</gene>
<dbReference type="EMBL" id="FOOX01000012">
    <property type="protein sequence ID" value="SFG92863.1"/>
    <property type="molecule type" value="Genomic_DNA"/>
</dbReference>
<dbReference type="GO" id="GO:0003700">
    <property type="term" value="F:DNA-binding transcription factor activity"/>
    <property type="evidence" value="ECO:0007669"/>
    <property type="project" value="InterPro"/>
</dbReference>
<evidence type="ECO:0000256" key="2">
    <source>
        <dbReference type="ARBA" id="ARBA00023163"/>
    </source>
</evidence>
<keyword evidence="1" id="KW-0805">Transcription regulation</keyword>
<dbReference type="InterPro" id="IPR013196">
    <property type="entry name" value="HTH_11"/>
</dbReference>
<dbReference type="PROSITE" id="PS51000">
    <property type="entry name" value="HTH_DEOR_2"/>
    <property type="match status" value="1"/>
</dbReference>
<dbReference type="Pfam" id="PF13280">
    <property type="entry name" value="WYL"/>
    <property type="match status" value="1"/>
</dbReference>
<evidence type="ECO:0000313" key="5">
    <source>
        <dbReference type="Proteomes" id="UP000199337"/>
    </source>
</evidence>
<sequence length="312" mass="35606">MRLDRMMAIIVTLIRRTRVQAKELADMFDVSVRTIYRDIEAINQAGIPIITYQGANGGISIAEGYRLDKSVLTNNELAAIVTALKSVSTSYAGFNNQILLEKLKSTVPPAHLESFNLMTQQVLIDLSPWGNDSGLKEKNTLLKQAIDALKTVSFEYCNAKGELSSREVEPHTLVLKGQKWYLYAYCRIRDSFRLFKLSRMKNVQVNDAGFSRRETNLEELPWDKEWHRSQNVVHIVLGINPEVRILAEEWFGVENVLPDGNGRFTVALSFPEDDWLYGFILSFGSHVEVLEPEHLRDKIRNTAREILAIYDD</sequence>
<dbReference type="InterPro" id="IPR051534">
    <property type="entry name" value="CBASS_pafABC_assoc_protein"/>
</dbReference>
<dbReference type="PANTHER" id="PTHR34580">
    <property type="match status" value="1"/>
</dbReference>
<dbReference type="STRING" id="341036.SAMN05660649_03172"/>
<dbReference type="AlphaFoldDB" id="A0A1I2VUU9"/>
<dbReference type="Gene3D" id="1.10.10.10">
    <property type="entry name" value="Winged helix-like DNA-binding domain superfamily/Winged helix DNA-binding domain"/>
    <property type="match status" value="1"/>
</dbReference>
<feature type="domain" description="HTH deoR-type" evidence="3">
    <location>
        <begin position="2"/>
        <end position="57"/>
    </location>
</feature>
<dbReference type="Proteomes" id="UP000199337">
    <property type="component" value="Unassembled WGS sequence"/>
</dbReference>
<dbReference type="InterPro" id="IPR057727">
    <property type="entry name" value="WCX_dom"/>
</dbReference>
<dbReference type="InterPro" id="IPR028349">
    <property type="entry name" value="PafC-like"/>
</dbReference>
<keyword evidence="2" id="KW-0804">Transcription</keyword>
<organism evidence="4 5">
    <name type="scientific">Desulfotruncus arcticus DSM 17038</name>
    <dbReference type="NCBI Taxonomy" id="1121424"/>
    <lineage>
        <taxon>Bacteria</taxon>
        <taxon>Bacillati</taxon>
        <taxon>Bacillota</taxon>
        <taxon>Clostridia</taxon>
        <taxon>Eubacteriales</taxon>
        <taxon>Desulfallaceae</taxon>
        <taxon>Desulfotruncus</taxon>
    </lineage>
</organism>
<evidence type="ECO:0000259" key="3">
    <source>
        <dbReference type="PROSITE" id="PS51000"/>
    </source>
</evidence>
<reference evidence="5" key="1">
    <citation type="submission" date="2016-10" db="EMBL/GenBank/DDBJ databases">
        <authorList>
            <person name="Varghese N."/>
            <person name="Submissions S."/>
        </authorList>
    </citation>
    <scope>NUCLEOTIDE SEQUENCE [LARGE SCALE GENOMIC DNA]</scope>
    <source>
        <strain evidence="5">DSM 17038</strain>
    </source>
</reference>
<dbReference type="InterPro" id="IPR026881">
    <property type="entry name" value="WYL_dom"/>
</dbReference>
<evidence type="ECO:0000313" key="4">
    <source>
        <dbReference type="EMBL" id="SFG92863.1"/>
    </source>
</evidence>
<dbReference type="GO" id="GO:0003677">
    <property type="term" value="F:DNA binding"/>
    <property type="evidence" value="ECO:0007669"/>
    <property type="project" value="UniProtKB-KW"/>
</dbReference>
<dbReference type="OrthoDB" id="9767131at2"/>
<protein>
    <submittedName>
        <fullName evidence="4">Predicted DNA-binding transcriptional regulator YafY, contains an HTH and WYL domains</fullName>
    </submittedName>
</protein>
<evidence type="ECO:0000256" key="1">
    <source>
        <dbReference type="ARBA" id="ARBA00023015"/>
    </source>
</evidence>
<keyword evidence="4" id="KW-0238">DNA-binding</keyword>
<keyword evidence="5" id="KW-1185">Reference proteome</keyword>
<dbReference type="Pfam" id="PF08279">
    <property type="entry name" value="HTH_11"/>
    <property type="match status" value="1"/>
</dbReference>
<dbReference type="SUPFAM" id="SSF46785">
    <property type="entry name" value="Winged helix' DNA-binding domain"/>
    <property type="match status" value="1"/>
</dbReference>